<feature type="compositionally biased region" description="Low complexity" evidence="1">
    <location>
        <begin position="214"/>
        <end position="232"/>
    </location>
</feature>
<dbReference type="EMBL" id="HBGJ01016265">
    <property type="protein sequence ID" value="CAD9252083.1"/>
    <property type="molecule type" value="Transcribed_RNA"/>
</dbReference>
<dbReference type="SUPFAM" id="SSF51045">
    <property type="entry name" value="WW domain"/>
    <property type="match status" value="1"/>
</dbReference>
<feature type="region of interest" description="Disordered" evidence="1">
    <location>
        <begin position="828"/>
        <end position="863"/>
    </location>
</feature>
<feature type="compositionally biased region" description="Low complexity" evidence="1">
    <location>
        <begin position="185"/>
        <end position="195"/>
    </location>
</feature>
<dbReference type="SMART" id="SM00456">
    <property type="entry name" value="WW"/>
    <property type="match status" value="1"/>
</dbReference>
<feature type="compositionally biased region" description="Basic and acidic residues" evidence="1">
    <location>
        <begin position="381"/>
        <end position="422"/>
    </location>
</feature>
<feature type="domain" description="WW" evidence="2">
    <location>
        <begin position="105"/>
        <end position="133"/>
    </location>
</feature>
<proteinExistence type="predicted"/>
<sequence length="947" mass="106540">MEVAPQDGSGILAIADSLEQRYQANLEEVNELRELIRERQLAAIRDLETGRSRSRDPSAWSAAPANVRSDSVAATVQAWEDIVAASRDNIIGEEAPGAGGEAVLWHRVFSSDHNAYYYANLKTRETTWVKPTSGAIKTLSGLEDDIVCLGDEDEVETLATPNTDMESPVEERQAFPKADGQGQEPASPSSAPSVSTLSMRSEGARASARKALARSRPGTARSTPTSPSSPRTMPRREKKQRPASRLGIEGSRRKQPGKQSKKDDSDVEDSEAAAAAAAAKALRKEKVDERALKHVDAMLKRAEEQRRKLEERRRLQEQKEASMLKAPVINRRSRKIASQYGTQKSIGDRAQELLEKKKEKQDRIREERNAQLAKAAPGRPKINDKSRRVAGSRRLDDMMKWKNDMEQKRKERAEALQKEEAKSLTYTPKLTAGTKRIVRQIRQADPDNPDSSARSAHDYDMNDKVEDRLISSAATKHVKLERMREEEEKRIRMQARPQVDPHSANLRREGDVVDRLYNIAAEKKFQKMVEDDINHLMPMLDPATKQPLFRPQINETSKVMARSRQQQLTREPHETRVPKSRFHYYHYGAPHVAEQPQRPAVEDRLLRQGAKYERERQQRAEAAEARDRNLVKVSKINEKSKHIVREMETYTGSKSKRRLLKPTGNVRPGVVESIEQPTFQPTLYPSEYRNRRRSFDAYTARSSSGDYEDSFRSSSPAPAATRVADTTLYERNKRWAEQRSRRIEKTKQDLAKMEKQVCTFAPKLKAPRGRGGYDFYAGADSDPDGYAYYQESATLAERSRNWLERRNEKVAIAQRSARERELDGYTFQPELRAGARNRSGSRDTSARRRSFSGPSAYPAAQEVDEPFLGDYGLHDASFAAGGGGESSYGSLSYLDSLIDESHGSVAPIAPHSFSYPAGGASDTPPPPPPPPRTRSRPNRAAPLPPRG</sequence>
<feature type="compositionally biased region" description="Basic and acidic residues" evidence="1">
    <location>
        <begin position="346"/>
        <end position="369"/>
    </location>
</feature>
<protein>
    <recommendedName>
        <fullName evidence="2">WW domain-containing protein</fullName>
    </recommendedName>
</protein>
<dbReference type="PROSITE" id="PS01159">
    <property type="entry name" value="WW_DOMAIN_1"/>
    <property type="match status" value="1"/>
</dbReference>
<dbReference type="PANTHER" id="PTHR37028:SF4">
    <property type="entry name" value="ALMS MOTIF DOMAIN-CONTAINING PROTEIN"/>
    <property type="match status" value="1"/>
</dbReference>
<dbReference type="PANTHER" id="PTHR37028">
    <property type="entry name" value="UNNAMED PRODUCT-RELATED"/>
    <property type="match status" value="1"/>
</dbReference>
<dbReference type="Pfam" id="PF00397">
    <property type="entry name" value="WW"/>
    <property type="match status" value="1"/>
</dbReference>
<dbReference type="AlphaFoldDB" id="A0A7S1XP58"/>
<feature type="region of interest" description="Disordered" evidence="1">
    <location>
        <begin position="905"/>
        <end position="947"/>
    </location>
</feature>
<gene>
    <name evidence="3" type="ORF">PPAR1163_LOCUS10446</name>
</gene>
<evidence type="ECO:0000259" key="2">
    <source>
        <dbReference type="PROSITE" id="PS50020"/>
    </source>
</evidence>
<feature type="compositionally biased region" description="Basic and acidic residues" evidence="1">
    <location>
        <begin position="305"/>
        <end position="322"/>
    </location>
</feature>
<dbReference type="Gene3D" id="2.20.70.10">
    <property type="match status" value="1"/>
</dbReference>
<feature type="region of interest" description="Disordered" evidence="1">
    <location>
        <begin position="158"/>
        <end position="276"/>
    </location>
</feature>
<feature type="region of interest" description="Disordered" evidence="1">
    <location>
        <begin position="305"/>
        <end position="425"/>
    </location>
</feature>
<organism evidence="3">
    <name type="scientific">Phaeomonas parva</name>
    <dbReference type="NCBI Taxonomy" id="124430"/>
    <lineage>
        <taxon>Eukaryota</taxon>
        <taxon>Sar</taxon>
        <taxon>Stramenopiles</taxon>
        <taxon>Ochrophyta</taxon>
        <taxon>Pinguiophyceae</taxon>
        <taxon>Pinguiochrysidales</taxon>
        <taxon>Pinguiochrysidaceae</taxon>
        <taxon>Phaeomonas</taxon>
    </lineage>
</organism>
<dbReference type="PROSITE" id="PS50020">
    <property type="entry name" value="WW_DOMAIN_2"/>
    <property type="match status" value="1"/>
</dbReference>
<name>A0A7S1XP58_9STRA</name>
<evidence type="ECO:0000256" key="1">
    <source>
        <dbReference type="SAM" id="MobiDB-lite"/>
    </source>
</evidence>
<dbReference type="InterPro" id="IPR001202">
    <property type="entry name" value="WW_dom"/>
</dbReference>
<accession>A0A7S1XP58</accession>
<dbReference type="CDD" id="cd00201">
    <property type="entry name" value="WW"/>
    <property type="match status" value="1"/>
</dbReference>
<evidence type="ECO:0000313" key="3">
    <source>
        <dbReference type="EMBL" id="CAD9252083.1"/>
    </source>
</evidence>
<reference evidence="3" key="1">
    <citation type="submission" date="2021-01" db="EMBL/GenBank/DDBJ databases">
        <authorList>
            <person name="Corre E."/>
            <person name="Pelletier E."/>
            <person name="Niang G."/>
            <person name="Scheremetjew M."/>
            <person name="Finn R."/>
            <person name="Kale V."/>
            <person name="Holt S."/>
            <person name="Cochrane G."/>
            <person name="Meng A."/>
            <person name="Brown T."/>
            <person name="Cohen L."/>
        </authorList>
    </citation>
    <scope>NUCLEOTIDE SEQUENCE</scope>
    <source>
        <strain evidence="3">CCMP2877</strain>
    </source>
</reference>
<dbReference type="InterPro" id="IPR036020">
    <property type="entry name" value="WW_dom_sf"/>
</dbReference>
<feature type="compositionally biased region" description="Pro residues" evidence="1">
    <location>
        <begin position="923"/>
        <end position="932"/>
    </location>
</feature>